<sequence length="579" mass="67434">MKLMKRLKSFNTHTENTSLMKKLIKSYSVILIIIITIFAITVGYVTSKRDYDEAVLQNKAISQKMTEIIESYEQDLRKIVFDLFTDADHVQSMKDYFYMDLPTYYTQQLSQDPFIFFPKDIQKLYDRYDGIEGFMITLNNSNDLYYSHTLQKMGYKPKRVPNIGEQLMFHRVLTNYDSYDPVGIIHLIADTQSINTQIDSINHSVPRSIYILTDNGKIKYAYTDREDEGLGVMLRQSYETGRDYSALIDQHYLKHEVPLQNGNRVVVAVNRADVVAKSFKTYASVILGSIVLDVLLLWLLFRTFGRYSHQVDDILQSMGRVKDGAIDYRIPTEDKEDELRDISIGINETLDSISQYVEEIYQLEIRQQDINLRALQSQINPHFLYNTLEFIRMYAVSEGVDELADVVYTFASLLRNNISLEKTTTLAKELEFCEKYVYLHQMRYPNRVAYKFDIEPGLEQIIMPKFTMQPLIENYFIHGIDFGRVDNAIKVTAYRKTGKIVLEVSDNGKGMDNKRLAHIQKLIDESVFNINDHNSVGLLNVHERLKTYFSDSHYSMTISINNLKGFTVTMRFDEEDKYV</sequence>
<keyword evidence="2" id="KW-0597">Phosphoprotein</keyword>
<dbReference type="InterPro" id="IPR036890">
    <property type="entry name" value="HATPase_C_sf"/>
</dbReference>
<dbReference type="Gene3D" id="6.10.340.10">
    <property type="match status" value="1"/>
</dbReference>
<keyword evidence="4" id="KW-0472">Membrane</keyword>
<dbReference type="PROSITE" id="PS50885">
    <property type="entry name" value="HAMP"/>
    <property type="match status" value="1"/>
</dbReference>
<evidence type="ECO:0000256" key="4">
    <source>
        <dbReference type="SAM" id="Phobius"/>
    </source>
</evidence>
<evidence type="ECO:0000313" key="6">
    <source>
        <dbReference type="EMBL" id="EFY08339.1"/>
    </source>
</evidence>
<dbReference type="InterPro" id="IPR051552">
    <property type="entry name" value="HptR"/>
</dbReference>
<dbReference type="InterPro" id="IPR003660">
    <property type="entry name" value="HAMP_dom"/>
</dbReference>
<dbReference type="EC" id="2.7.13.3" evidence="6"/>
<keyword evidence="7" id="KW-1185">Reference proteome</keyword>
<feature type="domain" description="HAMP" evidence="5">
    <location>
        <begin position="305"/>
        <end position="358"/>
    </location>
</feature>
<dbReference type="OrthoDB" id="9776552at2"/>
<keyword evidence="4" id="KW-1133">Transmembrane helix</keyword>
<evidence type="ECO:0000256" key="3">
    <source>
        <dbReference type="ARBA" id="ARBA00022679"/>
    </source>
</evidence>
<accession>E7FXW5</accession>
<evidence type="ECO:0000259" key="5">
    <source>
        <dbReference type="PROSITE" id="PS50885"/>
    </source>
</evidence>
<dbReference type="AlphaFoldDB" id="E7FXW5"/>
<dbReference type="Gene3D" id="3.30.565.10">
    <property type="entry name" value="Histidine kinase-like ATPase, C-terminal domain"/>
    <property type="match status" value="1"/>
</dbReference>
<dbReference type="STRING" id="1648.A2I91_08355"/>
<protein>
    <submittedName>
        <fullName evidence="6">HAMP domain protein</fullName>
        <ecNumber evidence="6">2.7.13.3</ecNumber>
    </submittedName>
</protein>
<dbReference type="PANTHER" id="PTHR42713">
    <property type="entry name" value="HISTIDINE KINASE-RELATED"/>
    <property type="match status" value="1"/>
</dbReference>
<dbReference type="Proteomes" id="UP000003028">
    <property type="component" value="Unassembled WGS sequence"/>
</dbReference>
<reference evidence="6" key="1">
    <citation type="submission" date="2011-01" db="EMBL/GenBank/DDBJ databases">
        <authorList>
            <person name="Muzny D."/>
            <person name="Qin X."/>
            <person name="Buhay C."/>
            <person name="Dugan-Rocha S."/>
            <person name="Ding Y."/>
            <person name="Chen G."/>
            <person name="Hawes A."/>
            <person name="Holder M."/>
            <person name="Jhangiani S."/>
            <person name="Johnson A."/>
            <person name="Khan Z."/>
            <person name="Li Z."/>
            <person name="Liu W."/>
            <person name="Liu X."/>
            <person name="Perez L."/>
            <person name="Shen H."/>
            <person name="Wang Q."/>
            <person name="Watt J."/>
            <person name="Xi L."/>
            <person name="Xin Y."/>
            <person name="Zhou J."/>
            <person name="Deng J."/>
            <person name="Jiang H."/>
            <person name="Liu Y."/>
            <person name="Qu J."/>
            <person name="Song X.-Z."/>
            <person name="Zhang L."/>
            <person name="Villasana D."/>
            <person name="Johnson A."/>
            <person name="Liu J."/>
            <person name="Liyanage D."/>
            <person name="Lorensuhewa L."/>
            <person name="Robinson T."/>
            <person name="Song A."/>
            <person name="Song B.-B."/>
            <person name="Dinh H."/>
            <person name="Thornton R."/>
            <person name="Coyle M."/>
            <person name="Francisco L."/>
            <person name="Jackson L."/>
            <person name="Javaid M."/>
            <person name="Korchina V."/>
            <person name="Kovar C."/>
            <person name="Mata R."/>
            <person name="Mathew T."/>
            <person name="Ngo R."/>
            <person name="Nguyen L."/>
            <person name="Nguyen N."/>
            <person name="Okwuonu G."/>
            <person name="Ongeri F."/>
            <person name="Pham C."/>
            <person name="Simmons D."/>
            <person name="Wilczek-Boney K."/>
            <person name="Hale W."/>
            <person name="Jakkamsetti A."/>
            <person name="Pham P."/>
            <person name="Ruth R."/>
            <person name="San Lucas F."/>
            <person name="Warren J."/>
            <person name="Zhang J."/>
            <person name="Zhao Z."/>
            <person name="Zhou C."/>
            <person name="Zhu D."/>
            <person name="Lee S."/>
            <person name="Bess C."/>
            <person name="Blankenburg K."/>
            <person name="Forbes L."/>
            <person name="Fu Q."/>
            <person name="Gubbala S."/>
            <person name="Hirani K."/>
            <person name="Jayaseelan J.C."/>
            <person name="Lara F."/>
            <person name="Munidasa M."/>
            <person name="Palculict T."/>
            <person name="Patil S."/>
            <person name="Pu L.-L."/>
            <person name="Saada N."/>
            <person name="Tang L."/>
            <person name="Weissenberger G."/>
            <person name="Zhu Y."/>
            <person name="Hemphill L."/>
            <person name="Shang Y."/>
            <person name="Youmans B."/>
            <person name="Ayvaz T."/>
            <person name="Ross M."/>
            <person name="Santibanez J."/>
            <person name="Aqrawi P."/>
            <person name="Gross S."/>
            <person name="Joshi V."/>
            <person name="Fowler G."/>
            <person name="Nazareth L."/>
            <person name="Reid J."/>
            <person name="Worley K."/>
            <person name="Petrosino J."/>
            <person name="Highlander S."/>
            <person name="Gibbs R."/>
        </authorList>
    </citation>
    <scope>NUCLEOTIDE SEQUENCE [LARGE SCALE GENOMIC DNA]</scope>
    <source>
        <strain evidence="6">ATCC 19414</strain>
    </source>
</reference>
<keyword evidence="3 6" id="KW-0808">Transferase</keyword>
<comment type="caution">
    <text evidence="6">The sequence shown here is derived from an EMBL/GenBank/DDBJ whole genome shotgun (WGS) entry which is preliminary data.</text>
</comment>
<evidence type="ECO:0000313" key="7">
    <source>
        <dbReference type="Proteomes" id="UP000003028"/>
    </source>
</evidence>
<proteinExistence type="predicted"/>
<dbReference type="PANTHER" id="PTHR42713:SF2">
    <property type="entry name" value="TWO-COMPONENT SENSOR KINASE YESM"/>
    <property type="match status" value="1"/>
</dbReference>
<name>E7FXW5_ERYRH</name>
<evidence type="ECO:0000256" key="1">
    <source>
        <dbReference type="ARBA" id="ARBA00004370"/>
    </source>
</evidence>
<evidence type="ECO:0000256" key="2">
    <source>
        <dbReference type="ARBA" id="ARBA00022553"/>
    </source>
</evidence>
<dbReference type="Pfam" id="PF06580">
    <property type="entry name" value="His_kinase"/>
    <property type="match status" value="1"/>
</dbReference>
<dbReference type="GO" id="GO:0000155">
    <property type="term" value="F:phosphorelay sensor kinase activity"/>
    <property type="evidence" value="ECO:0007669"/>
    <property type="project" value="InterPro"/>
</dbReference>
<organism evidence="6 7">
    <name type="scientific">Erysipelothrix rhusiopathiae ATCC 19414</name>
    <dbReference type="NCBI Taxonomy" id="525280"/>
    <lineage>
        <taxon>Bacteria</taxon>
        <taxon>Bacillati</taxon>
        <taxon>Bacillota</taxon>
        <taxon>Erysipelotrichia</taxon>
        <taxon>Erysipelotrichales</taxon>
        <taxon>Erysipelotrichaceae</taxon>
        <taxon>Erysipelothrix</taxon>
    </lineage>
</organism>
<dbReference type="EMBL" id="ACLK02000003">
    <property type="protein sequence ID" value="EFY08339.1"/>
    <property type="molecule type" value="Genomic_DNA"/>
</dbReference>
<feature type="transmembrane region" description="Helical" evidence="4">
    <location>
        <begin position="27"/>
        <end position="46"/>
    </location>
</feature>
<keyword evidence="4" id="KW-0812">Transmembrane</keyword>
<gene>
    <name evidence="6" type="ORF">HMPREF0357_11492</name>
</gene>
<comment type="subcellular location">
    <subcellularLocation>
        <location evidence="1">Membrane</location>
    </subcellularLocation>
</comment>
<dbReference type="InterPro" id="IPR010559">
    <property type="entry name" value="Sig_transdc_His_kin_internal"/>
</dbReference>
<dbReference type="GO" id="GO:0016020">
    <property type="term" value="C:membrane"/>
    <property type="evidence" value="ECO:0007669"/>
    <property type="project" value="UniProtKB-SubCell"/>
</dbReference>
<dbReference type="SUPFAM" id="SSF55874">
    <property type="entry name" value="ATPase domain of HSP90 chaperone/DNA topoisomerase II/histidine kinase"/>
    <property type="match status" value="1"/>
</dbReference>